<gene>
    <name evidence="4" type="primary">LOC114445517</name>
</gene>
<dbReference type="InterPro" id="IPR055284">
    <property type="entry name" value="Galaxin-like"/>
</dbReference>
<protein>
    <submittedName>
        <fullName evidence="4">Galaxin</fullName>
    </submittedName>
</protein>
<feature type="signal peptide" evidence="1">
    <location>
        <begin position="1"/>
        <end position="28"/>
    </location>
</feature>
<dbReference type="GeneID" id="114445517"/>
<dbReference type="PANTHER" id="PTHR34490">
    <property type="entry name" value="PROTEIN CBG12054-RELATED"/>
    <property type="match status" value="1"/>
</dbReference>
<name>A0A6P7JLE9_9TELE</name>
<evidence type="ECO:0000313" key="3">
    <source>
        <dbReference type="Proteomes" id="UP000515145"/>
    </source>
</evidence>
<dbReference type="InParanoid" id="A0A6P7JLE9"/>
<keyword evidence="1" id="KW-0732">Signal</keyword>
<evidence type="ECO:0000259" key="2">
    <source>
        <dbReference type="Pfam" id="PF24748"/>
    </source>
</evidence>
<feature type="chain" id="PRO_5028025836" evidence="1">
    <location>
        <begin position="29"/>
        <end position="533"/>
    </location>
</feature>
<reference evidence="4" key="1">
    <citation type="submission" date="2025-08" db="UniProtKB">
        <authorList>
            <consortium name="RefSeq"/>
        </authorList>
    </citation>
    <scope>IDENTIFICATION</scope>
</reference>
<dbReference type="RefSeq" id="XP_028276426.1">
    <property type="nucleotide sequence ID" value="XM_028420625.1"/>
</dbReference>
<feature type="domain" description="Galaxin-like repeats" evidence="2">
    <location>
        <begin position="46"/>
        <end position="176"/>
    </location>
</feature>
<dbReference type="OrthoDB" id="5989849at2759"/>
<evidence type="ECO:0000313" key="4">
    <source>
        <dbReference type="RefSeq" id="XP_028276426.1"/>
    </source>
</evidence>
<feature type="domain" description="Galaxin-like repeats" evidence="2">
    <location>
        <begin position="246"/>
        <end position="373"/>
    </location>
</feature>
<sequence length="533" mass="59478">MQLDHMMQKMSTLVVLGFVGLLCGSTTSYCELMVGANEVFQTDCRKTCGMLQYNVHEAVCCDPNHPPEAGKACCGNKAYNPAEATCCFNGTAHVTLGLSEEVSSCCGLTAYNPLNQICCASKIVDKPSPLAACCDEVPYNVEKQLCCGKEKKIMPRESKSFLCCGNQTYNSSSHCCSYKESNTLEILSKDSKQCETDKTGLPQAQVAGTETKTKMEEQHECINLTRNLRERLRLCYSPDKCDATVTPYDPQTHICCGGHVSERDPQEDQCCGTIPYSSGRRGVLCCNNTLYEGREDAEECSELGIPFNTAKETVCCADYHVEPRKRCCGSHTYEPDRQICCKGHVHERKSKVSKYFCCGTETYDIEKEMCCGGTRLNQKNQVCCSGAEKELVYTVKEGFSCCGHHYYNKALWSCCADRLKPFPETKTHNGSRLMPMANMMNEKLCNNSEISVYLGTLESVTQSHIVFNNVLKIHLRNSTMEAMPKYSLARDYCSFPKLIHGKSYFFDGVQLFVDLNRDFSLQSLSFLLSKCSV</sequence>
<dbReference type="AlphaFoldDB" id="A0A6P7JLE9"/>
<proteinExistence type="predicted"/>
<dbReference type="Pfam" id="PF24748">
    <property type="entry name" value="Galaxin_repeat"/>
    <property type="match status" value="2"/>
</dbReference>
<dbReference type="InterPro" id="IPR056601">
    <property type="entry name" value="Galaxin_dom"/>
</dbReference>
<keyword evidence="3" id="KW-1185">Reference proteome</keyword>
<accession>A0A6P7JLE9</accession>
<dbReference type="Proteomes" id="UP000515145">
    <property type="component" value="Chromosome 13"/>
</dbReference>
<evidence type="ECO:0000256" key="1">
    <source>
        <dbReference type="SAM" id="SignalP"/>
    </source>
</evidence>
<organism evidence="3 4">
    <name type="scientific">Parambassis ranga</name>
    <name type="common">Indian glassy fish</name>
    <dbReference type="NCBI Taxonomy" id="210632"/>
    <lineage>
        <taxon>Eukaryota</taxon>
        <taxon>Metazoa</taxon>
        <taxon>Chordata</taxon>
        <taxon>Craniata</taxon>
        <taxon>Vertebrata</taxon>
        <taxon>Euteleostomi</taxon>
        <taxon>Actinopterygii</taxon>
        <taxon>Neopterygii</taxon>
        <taxon>Teleostei</taxon>
        <taxon>Neoteleostei</taxon>
        <taxon>Acanthomorphata</taxon>
        <taxon>Ovalentaria</taxon>
        <taxon>Ambassidae</taxon>
        <taxon>Parambassis</taxon>
    </lineage>
</organism>